<dbReference type="EMBL" id="BMAV01011855">
    <property type="protein sequence ID" value="GFY58020.1"/>
    <property type="molecule type" value="Genomic_DNA"/>
</dbReference>
<comment type="caution">
    <text evidence="1">The sequence shown here is derived from an EMBL/GenBank/DDBJ whole genome shotgun (WGS) entry which is preliminary data.</text>
</comment>
<protein>
    <submittedName>
        <fullName evidence="1">Uncharacterized protein</fullName>
    </submittedName>
</protein>
<sequence length="167" mass="18602">MAISKTTPKGLVPITIPGLCVPKYKYDEVCRSPEQARACAASDILRALNIFDANDHITVPGKKYYLNPFSRFLEKYPAYNEQTAPNSGINNHFLPPVQQQSNLSPYFQNPFGNNVLTAFNAANTSILDANSPHEGFLFSNHGQSDTFQERYSLSLTGYDYLLSSTKI</sequence>
<gene>
    <name evidence="1" type="ORF">TNIN_357051</name>
</gene>
<proteinExistence type="predicted"/>
<evidence type="ECO:0000313" key="2">
    <source>
        <dbReference type="Proteomes" id="UP000886998"/>
    </source>
</evidence>
<dbReference type="AlphaFoldDB" id="A0A8X7C6Y7"/>
<keyword evidence="2" id="KW-1185">Reference proteome</keyword>
<evidence type="ECO:0000313" key="1">
    <source>
        <dbReference type="EMBL" id="GFY58020.1"/>
    </source>
</evidence>
<accession>A0A8X7C6Y7</accession>
<name>A0A8X7C6Y7_9ARAC</name>
<reference evidence="1" key="1">
    <citation type="submission" date="2020-08" db="EMBL/GenBank/DDBJ databases">
        <title>Multicomponent nature underlies the extraordinary mechanical properties of spider dragline silk.</title>
        <authorList>
            <person name="Kono N."/>
            <person name="Nakamura H."/>
            <person name="Mori M."/>
            <person name="Yoshida Y."/>
            <person name="Ohtoshi R."/>
            <person name="Malay A.D."/>
            <person name="Moran D.A.P."/>
            <person name="Tomita M."/>
            <person name="Numata K."/>
            <person name="Arakawa K."/>
        </authorList>
    </citation>
    <scope>NUCLEOTIDE SEQUENCE</scope>
</reference>
<dbReference type="Proteomes" id="UP000886998">
    <property type="component" value="Unassembled WGS sequence"/>
</dbReference>
<organism evidence="1 2">
    <name type="scientific">Trichonephila inaurata madagascariensis</name>
    <dbReference type="NCBI Taxonomy" id="2747483"/>
    <lineage>
        <taxon>Eukaryota</taxon>
        <taxon>Metazoa</taxon>
        <taxon>Ecdysozoa</taxon>
        <taxon>Arthropoda</taxon>
        <taxon>Chelicerata</taxon>
        <taxon>Arachnida</taxon>
        <taxon>Araneae</taxon>
        <taxon>Araneomorphae</taxon>
        <taxon>Entelegynae</taxon>
        <taxon>Araneoidea</taxon>
        <taxon>Nephilidae</taxon>
        <taxon>Trichonephila</taxon>
        <taxon>Trichonephila inaurata</taxon>
    </lineage>
</organism>